<dbReference type="STRING" id="1045775.SAMN05216378_5182"/>
<dbReference type="RefSeq" id="WP_091189326.1">
    <property type="nucleotide sequence ID" value="NZ_FOMT01000006.1"/>
</dbReference>
<gene>
    <name evidence="3" type="ORF">SAMN05216378_5182</name>
</gene>
<dbReference type="OrthoDB" id="5244042at2"/>
<evidence type="ECO:0008006" key="5">
    <source>
        <dbReference type="Google" id="ProtNLM"/>
    </source>
</evidence>
<evidence type="ECO:0000256" key="1">
    <source>
        <dbReference type="SAM" id="Coils"/>
    </source>
</evidence>
<keyword evidence="1" id="KW-0175">Coiled coil</keyword>
<sequence length="160" mass="17924">MDEWTNNPMNGVTVVLALLVIVLLIRVSVVGRRLKKLRKQYVEVMGNTGITNLEEVIIDLKQSITAQELQSEKMQKQLEQVKDVQQQEKGRVGILRYNAFADQGSDLSFSIAVVNASQDGFVISGLHSRENTYVYAKPVNKGESNYTLTPEERKAIAEAK</sequence>
<protein>
    <recommendedName>
        <fullName evidence="5">DUF4446 family protein</fullName>
    </recommendedName>
</protein>
<evidence type="ECO:0000313" key="4">
    <source>
        <dbReference type="Proteomes" id="UP000198855"/>
    </source>
</evidence>
<feature type="transmembrane region" description="Helical" evidence="2">
    <location>
        <begin position="12"/>
        <end position="31"/>
    </location>
</feature>
<name>A0A1I2GDM7_9BACL</name>
<keyword evidence="4" id="KW-1185">Reference proteome</keyword>
<keyword evidence="2" id="KW-0812">Transmembrane</keyword>
<dbReference type="EMBL" id="FOMT01000006">
    <property type="protein sequence ID" value="SFF15874.1"/>
    <property type="molecule type" value="Genomic_DNA"/>
</dbReference>
<dbReference type="InterPro" id="IPR027981">
    <property type="entry name" value="DUF4446"/>
</dbReference>
<keyword evidence="2" id="KW-1133">Transmembrane helix</keyword>
<evidence type="ECO:0000313" key="3">
    <source>
        <dbReference type="EMBL" id="SFF15874.1"/>
    </source>
</evidence>
<dbReference type="Proteomes" id="UP000198855">
    <property type="component" value="Unassembled WGS sequence"/>
</dbReference>
<keyword evidence="2" id="KW-0472">Membrane</keyword>
<feature type="coiled-coil region" evidence="1">
    <location>
        <begin position="50"/>
        <end position="84"/>
    </location>
</feature>
<dbReference type="AlphaFoldDB" id="A0A1I2GDM7"/>
<organism evidence="3 4">
    <name type="scientific">Paenibacillus catalpae</name>
    <dbReference type="NCBI Taxonomy" id="1045775"/>
    <lineage>
        <taxon>Bacteria</taxon>
        <taxon>Bacillati</taxon>
        <taxon>Bacillota</taxon>
        <taxon>Bacilli</taxon>
        <taxon>Bacillales</taxon>
        <taxon>Paenibacillaceae</taxon>
        <taxon>Paenibacillus</taxon>
    </lineage>
</organism>
<evidence type="ECO:0000256" key="2">
    <source>
        <dbReference type="SAM" id="Phobius"/>
    </source>
</evidence>
<proteinExistence type="predicted"/>
<reference evidence="4" key="1">
    <citation type="submission" date="2016-10" db="EMBL/GenBank/DDBJ databases">
        <authorList>
            <person name="Varghese N."/>
            <person name="Submissions S."/>
        </authorList>
    </citation>
    <scope>NUCLEOTIDE SEQUENCE [LARGE SCALE GENOMIC DNA]</scope>
    <source>
        <strain evidence="4">CGMCC 1.10784</strain>
    </source>
</reference>
<dbReference type="Pfam" id="PF14584">
    <property type="entry name" value="DUF4446"/>
    <property type="match status" value="1"/>
</dbReference>
<accession>A0A1I2GDM7</accession>